<accession>A0AAV3J702</accession>
<evidence type="ECO:0000313" key="2">
    <source>
        <dbReference type="Proteomes" id="UP000014570"/>
    </source>
</evidence>
<evidence type="ECO:0000313" key="1">
    <source>
        <dbReference type="EMBL" id="EPG56300.1"/>
    </source>
</evidence>
<protein>
    <submittedName>
        <fullName evidence="1">Uncharacterized protein</fullName>
    </submittedName>
</protein>
<dbReference type="EMBL" id="AHNP02000013">
    <property type="protein sequence ID" value="EPG56300.1"/>
    <property type="molecule type" value="Genomic_DNA"/>
</dbReference>
<sequence>MIGIGVLSKDEVFLRQLLISGSLDRRSLMQTDTISLPEPTRESLLQL</sequence>
<dbReference type="Proteomes" id="UP000014570">
    <property type="component" value="Unassembled WGS sequence"/>
</dbReference>
<dbReference type="AlphaFoldDB" id="A0AAV3J702"/>
<name>A0AAV3J702_LEPBO</name>
<gene>
    <name evidence="1" type="ORF">LEP1GSC103_1164</name>
</gene>
<organism evidence="1 2">
    <name type="scientific">Leptospira borgpetersenii serovar Javanica str. UI 09931</name>
    <dbReference type="NCBI Taxonomy" id="1049767"/>
    <lineage>
        <taxon>Bacteria</taxon>
        <taxon>Pseudomonadati</taxon>
        <taxon>Spirochaetota</taxon>
        <taxon>Spirochaetia</taxon>
        <taxon>Leptospirales</taxon>
        <taxon>Leptospiraceae</taxon>
        <taxon>Leptospira</taxon>
    </lineage>
</organism>
<proteinExistence type="predicted"/>
<comment type="caution">
    <text evidence="1">The sequence shown here is derived from an EMBL/GenBank/DDBJ whole genome shotgun (WGS) entry which is preliminary data.</text>
</comment>
<reference evidence="1 2" key="1">
    <citation type="submission" date="2013-04" db="EMBL/GenBank/DDBJ databases">
        <authorList>
            <person name="Harkins D.M."/>
            <person name="Durkin A.S."/>
            <person name="Brinkac L.M."/>
            <person name="Haft D.H."/>
            <person name="Selengut J.D."/>
            <person name="Sanka R."/>
            <person name="DePew J."/>
            <person name="Purushe J."/>
            <person name="Chanthongthip A."/>
            <person name="Lattana O."/>
            <person name="Phetsouvanh R."/>
            <person name="Newton P.N."/>
            <person name="Vinetz J.M."/>
            <person name="Sutton G.G."/>
            <person name="Nierman W.C."/>
            <person name="Fouts D.E."/>
        </authorList>
    </citation>
    <scope>NUCLEOTIDE SEQUENCE [LARGE SCALE GENOMIC DNA]</scope>
    <source>
        <strain evidence="1 2">UI 09931</strain>
    </source>
</reference>